<dbReference type="VEuPathDB" id="TriTrypDB:TCDM_12870"/>
<evidence type="ECO:0000313" key="3">
    <source>
        <dbReference type="Proteomes" id="UP000246078"/>
    </source>
</evidence>
<dbReference type="VEuPathDB" id="TriTrypDB:TcG_12979"/>
<dbReference type="VEuPathDB" id="TriTrypDB:C3747_86g126"/>
<dbReference type="EMBL" id="PRFC01000086">
    <property type="protein sequence ID" value="PWV08788.1"/>
    <property type="molecule type" value="Genomic_DNA"/>
</dbReference>
<evidence type="ECO:0000256" key="1">
    <source>
        <dbReference type="SAM" id="Phobius"/>
    </source>
</evidence>
<dbReference type="VEuPathDB" id="TriTrypDB:ECC02_010765"/>
<keyword evidence="1" id="KW-0812">Transmembrane</keyword>
<sequence length="229" mass="25829">MRTFRHLASRCLLMPYSVSPWVLSGAPAFYWMIGAAEMRRVFAAPSFSTFFARRVRDGFRLPHCMGCCKAMHYATRLCCGCRAVEIFDVVEVPLEGGGGDPPARVITDGFTRPFEFAVPSLYFHELAADIAEYIQVAAVLHTFKVLSSAPSTSAAERPVSLKDSGEDPSNLFRGWSQFLHFCRLDTSTPSHCVLFSQWEEWVTTEFERQWHFLLHRRGSVSGSWCISPS</sequence>
<dbReference type="VEuPathDB" id="TriTrypDB:TcCL_NonESM09048"/>
<comment type="caution">
    <text evidence="2">The sequence shown here is derived from an EMBL/GenBank/DDBJ whole genome shotgun (WGS) entry which is preliminary data.</text>
</comment>
<name>A0A2V2WJL4_TRYCR</name>
<reference evidence="2 3" key="1">
    <citation type="journal article" date="2018" name="Microb. Genom.">
        <title>Expanding an expanded genome: long-read sequencing of Trypanosoma cruzi.</title>
        <authorList>
            <person name="Berna L."/>
            <person name="Rodriguez M."/>
            <person name="Chiribao M.L."/>
            <person name="Parodi-Talice A."/>
            <person name="Pita S."/>
            <person name="Rijo G."/>
            <person name="Alvarez-Valin F."/>
            <person name="Robello C."/>
        </authorList>
    </citation>
    <scope>NUCLEOTIDE SEQUENCE [LARGE SCALE GENOMIC DNA]</scope>
    <source>
        <strain evidence="2 3">TCC</strain>
    </source>
</reference>
<dbReference type="VEuPathDB" id="TriTrypDB:TCSYLVIO_006523"/>
<dbReference type="Proteomes" id="UP000246078">
    <property type="component" value="Unassembled WGS sequence"/>
</dbReference>
<dbReference type="VEuPathDB" id="TriTrypDB:C4B63_32g184"/>
<keyword evidence="1" id="KW-0472">Membrane</keyword>
<evidence type="ECO:0000313" key="2">
    <source>
        <dbReference type="EMBL" id="PWV08788.1"/>
    </source>
</evidence>
<dbReference type="AlphaFoldDB" id="A0A2V2WJL4"/>
<gene>
    <name evidence="2" type="ORF">C3747_86g126</name>
</gene>
<feature type="transmembrane region" description="Helical" evidence="1">
    <location>
        <begin position="12"/>
        <end position="33"/>
    </location>
</feature>
<organism evidence="2 3">
    <name type="scientific">Trypanosoma cruzi</name>
    <dbReference type="NCBI Taxonomy" id="5693"/>
    <lineage>
        <taxon>Eukaryota</taxon>
        <taxon>Discoba</taxon>
        <taxon>Euglenozoa</taxon>
        <taxon>Kinetoplastea</taxon>
        <taxon>Metakinetoplastina</taxon>
        <taxon>Trypanosomatida</taxon>
        <taxon>Trypanosomatidae</taxon>
        <taxon>Trypanosoma</taxon>
        <taxon>Schizotrypanum</taxon>
    </lineage>
</organism>
<protein>
    <submittedName>
        <fullName evidence="2">Uncharacterized protein</fullName>
    </submittedName>
</protein>
<dbReference type="VEuPathDB" id="TriTrypDB:TcBrA4_0060350"/>
<accession>A0A2V2WJL4</accession>
<keyword evidence="1" id="KW-1133">Transmembrane helix</keyword>
<proteinExistence type="predicted"/>
<dbReference type="VEuPathDB" id="TriTrypDB:Tc_MARK_7949"/>